<feature type="non-terminal residue" evidence="4">
    <location>
        <position position="1"/>
    </location>
</feature>
<dbReference type="Proteomes" id="UP000034544">
    <property type="component" value="Unassembled WGS sequence"/>
</dbReference>
<dbReference type="GO" id="GO:0003755">
    <property type="term" value="F:peptidyl-prolyl cis-trans isomerase activity"/>
    <property type="evidence" value="ECO:0007669"/>
    <property type="project" value="UniProtKB-KW"/>
</dbReference>
<sequence length="140" mass="15990">NDVLETLMTVSDAEISDILLEDETDRLLSRFMDQAQSIGLSLEQYLKSQNKTGEQLRSEYIKIAENNIKAEFVLSELIKTENIEVSDEEVEEMIKAAGDPSLVRAEDPMQKLYIKSILQKNKLISKLVEEAEGDKHHEHK</sequence>
<evidence type="ECO:0000259" key="3">
    <source>
        <dbReference type="Pfam" id="PF05698"/>
    </source>
</evidence>
<dbReference type="EMBL" id="LCBF01000002">
    <property type="protein sequence ID" value="KKS07754.1"/>
    <property type="molecule type" value="Genomic_DNA"/>
</dbReference>
<gene>
    <name evidence="4" type="ORF">UU59_C0002G0001</name>
</gene>
<dbReference type="AlphaFoldDB" id="A0A0G0W428"/>
<evidence type="ECO:0000313" key="5">
    <source>
        <dbReference type="Proteomes" id="UP000034544"/>
    </source>
</evidence>
<evidence type="ECO:0000256" key="1">
    <source>
        <dbReference type="ARBA" id="ARBA00023110"/>
    </source>
</evidence>
<keyword evidence="2" id="KW-0413">Isomerase</keyword>
<keyword evidence="1" id="KW-0697">Rotamase</keyword>
<protein>
    <submittedName>
        <fullName evidence="4">Trigger factor</fullName>
    </submittedName>
</protein>
<dbReference type="SUPFAM" id="SSF109998">
    <property type="entry name" value="Triger factor/SurA peptide-binding domain-like"/>
    <property type="match status" value="1"/>
</dbReference>
<comment type="caution">
    <text evidence="4">The sequence shown here is derived from an EMBL/GenBank/DDBJ whole genome shotgun (WGS) entry which is preliminary data.</text>
</comment>
<dbReference type="InterPro" id="IPR008880">
    <property type="entry name" value="Trigger_fac_C"/>
</dbReference>
<dbReference type="InterPro" id="IPR027304">
    <property type="entry name" value="Trigger_fact/SurA_dom_sf"/>
</dbReference>
<dbReference type="GO" id="GO:0006457">
    <property type="term" value="P:protein folding"/>
    <property type="evidence" value="ECO:0007669"/>
    <property type="project" value="InterPro"/>
</dbReference>
<feature type="domain" description="Trigger factor C-terminal" evidence="3">
    <location>
        <begin position="2"/>
        <end position="99"/>
    </location>
</feature>
<name>A0A0G0W428_UNCKA</name>
<organism evidence="4 5">
    <name type="scientific">candidate division WWE3 bacterium GW2011_GWE1_41_27</name>
    <dbReference type="NCBI Taxonomy" id="1619131"/>
    <lineage>
        <taxon>Bacteria</taxon>
        <taxon>Katanobacteria</taxon>
    </lineage>
</organism>
<dbReference type="GO" id="GO:0015031">
    <property type="term" value="P:protein transport"/>
    <property type="evidence" value="ECO:0007669"/>
    <property type="project" value="InterPro"/>
</dbReference>
<dbReference type="Gene3D" id="1.10.3120.10">
    <property type="entry name" value="Trigger factor, C-terminal domain"/>
    <property type="match status" value="1"/>
</dbReference>
<dbReference type="InterPro" id="IPR037041">
    <property type="entry name" value="Trigger_fac_C_sf"/>
</dbReference>
<evidence type="ECO:0000256" key="2">
    <source>
        <dbReference type="ARBA" id="ARBA00023235"/>
    </source>
</evidence>
<accession>A0A0G0W428</accession>
<dbReference type="Pfam" id="PF05698">
    <property type="entry name" value="Trigger_C"/>
    <property type="match status" value="1"/>
</dbReference>
<evidence type="ECO:0000313" key="4">
    <source>
        <dbReference type="EMBL" id="KKS07754.1"/>
    </source>
</evidence>
<reference evidence="4 5" key="1">
    <citation type="journal article" date="2015" name="Nature">
        <title>rRNA introns, odd ribosomes, and small enigmatic genomes across a large radiation of phyla.</title>
        <authorList>
            <person name="Brown C.T."/>
            <person name="Hug L.A."/>
            <person name="Thomas B.C."/>
            <person name="Sharon I."/>
            <person name="Castelle C.J."/>
            <person name="Singh A."/>
            <person name="Wilkins M.J."/>
            <person name="Williams K.H."/>
            <person name="Banfield J.F."/>
        </authorList>
    </citation>
    <scope>NUCLEOTIDE SEQUENCE [LARGE SCALE GENOMIC DNA]</scope>
</reference>
<proteinExistence type="predicted"/>